<evidence type="ECO:0000313" key="8">
    <source>
        <dbReference type="EnsemblPlants" id="cds.evm.model.08.1248"/>
    </source>
</evidence>
<evidence type="ECO:0000256" key="5">
    <source>
        <dbReference type="SAM" id="MobiDB-lite"/>
    </source>
</evidence>
<evidence type="ECO:0000256" key="1">
    <source>
        <dbReference type="ARBA" id="ARBA00022723"/>
    </source>
</evidence>
<organism evidence="8 9">
    <name type="scientific">Cannabis sativa</name>
    <name type="common">Hemp</name>
    <name type="synonym">Marijuana</name>
    <dbReference type="NCBI Taxonomy" id="3483"/>
    <lineage>
        <taxon>Eukaryota</taxon>
        <taxon>Viridiplantae</taxon>
        <taxon>Streptophyta</taxon>
        <taxon>Embryophyta</taxon>
        <taxon>Tracheophyta</taxon>
        <taxon>Spermatophyta</taxon>
        <taxon>Magnoliopsida</taxon>
        <taxon>eudicotyledons</taxon>
        <taxon>Gunneridae</taxon>
        <taxon>Pentapetalae</taxon>
        <taxon>rosids</taxon>
        <taxon>fabids</taxon>
        <taxon>Rosales</taxon>
        <taxon>Cannabaceae</taxon>
        <taxon>Cannabis</taxon>
    </lineage>
</organism>
<evidence type="ECO:0000259" key="6">
    <source>
        <dbReference type="PROSITE" id="PS50158"/>
    </source>
</evidence>
<keyword evidence="2 4" id="KW-0863">Zinc-finger</keyword>
<reference evidence="8" key="1">
    <citation type="submission" date="2018-11" db="EMBL/GenBank/DDBJ databases">
        <authorList>
            <person name="Grassa J C."/>
        </authorList>
    </citation>
    <scope>NUCLEOTIDE SEQUENCE [LARGE SCALE GENOMIC DNA]</scope>
</reference>
<evidence type="ECO:0008006" key="10">
    <source>
        <dbReference type="Google" id="ProtNLM"/>
    </source>
</evidence>
<dbReference type="OMA" id="GENCKVP"/>
<dbReference type="InterPro" id="IPR018289">
    <property type="entry name" value="MULE_transposase_dom"/>
</dbReference>
<dbReference type="PANTHER" id="PTHR31973">
    <property type="entry name" value="POLYPROTEIN, PUTATIVE-RELATED"/>
    <property type="match status" value="1"/>
</dbReference>
<evidence type="ECO:0000256" key="4">
    <source>
        <dbReference type="PROSITE-ProRule" id="PRU00047"/>
    </source>
</evidence>
<dbReference type="Gramene" id="evm.model.08.1248">
    <property type="protein sequence ID" value="cds.evm.model.08.1248"/>
    <property type="gene ID" value="evm.TU.08.1248"/>
</dbReference>
<evidence type="ECO:0000313" key="9">
    <source>
        <dbReference type="Proteomes" id="UP000596661"/>
    </source>
</evidence>
<keyword evidence="3" id="KW-0862">Zinc</keyword>
<dbReference type="Pfam" id="PF04434">
    <property type="entry name" value="SWIM"/>
    <property type="match status" value="1"/>
</dbReference>
<proteinExistence type="predicted"/>
<keyword evidence="1" id="KW-0479">Metal-binding</keyword>
<dbReference type="GO" id="GO:0003676">
    <property type="term" value="F:nucleic acid binding"/>
    <property type="evidence" value="ECO:0007669"/>
    <property type="project" value="InterPro"/>
</dbReference>
<dbReference type="EnsemblPlants" id="evm.model.08.1248">
    <property type="protein sequence ID" value="cds.evm.model.08.1248"/>
    <property type="gene ID" value="evm.TU.08.1248"/>
</dbReference>
<evidence type="ECO:0000256" key="3">
    <source>
        <dbReference type="ARBA" id="ARBA00022833"/>
    </source>
</evidence>
<feature type="compositionally biased region" description="Acidic residues" evidence="5">
    <location>
        <begin position="78"/>
        <end position="91"/>
    </location>
</feature>
<dbReference type="InterPro" id="IPR007527">
    <property type="entry name" value="Znf_SWIM"/>
</dbReference>
<evidence type="ECO:0000256" key="2">
    <source>
        <dbReference type="ARBA" id="ARBA00022771"/>
    </source>
</evidence>
<name>A0A803Q831_CANSA</name>
<dbReference type="InterPro" id="IPR001878">
    <property type="entry name" value="Znf_CCHC"/>
</dbReference>
<reference evidence="8" key="2">
    <citation type="submission" date="2021-03" db="UniProtKB">
        <authorList>
            <consortium name="EnsemblPlants"/>
        </authorList>
    </citation>
    <scope>IDENTIFICATION</scope>
</reference>
<dbReference type="PROSITE" id="PS50158">
    <property type="entry name" value="ZF_CCHC"/>
    <property type="match status" value="1"/>
</dbReference>
<dbReference type="AlphaFoldDB" id="A0A803Q831"/>
<dbReference type="EMBL" id="UZAU01000706">
    <property type="status" value="NOT_ANNOTATED_CDS"/>
    <property type="molecule type" value="Genomic_DNA"/>
</dbReference>
<dbReference type="InterPro" id="IPR006564">
    <property type="entry name" value="Znf_PMZ"/>
</dbReference>
<feature type="domain" description="SWIM-type" evidence="7">
    <location>
        <begin position="508"/>
        <end position="540"/>
    </location>
</feature>
<feature type="compositionally biased region" description="Polar residues" evidence="5">
    <location>
        <begin position="685"/>
        <end position="697"/>
    </location>
</feature>
<dbReference type="PROSITE" id="PS50966">
    <property type="entry name" value="ZF_SWIM"/>
    <property type="match status" value="1"/>
</dbReference>
<dbReference type="Pfam" id="PF10551">
    <property type="entry name" value="MULE"/>
    <property type="match status" value="1"/>
</dbReference>
<feature type="region of interest" description="Disordered" evidence="5">
    <location>
        <begin position="571"/>
        <end position="697"/>
    </location>
</feature>
<feature type="compositionally biased region" description="Polar residues" evidence="5">
    <location>
        <begin position="644"/>
        <end position="654"/>
    </location>
</feature>
<dbReference type="SMART" id="SM00575">
    <property type="entry name" value="ZnF_PMZ"/>
    <property type="match status" value="1"/>
</dbReference>
<protein>
    <recommendedName>
        <fullName evidence="10">SWIM-type domain-containing protein</fullName>
    </recommendedName>
</protein>
<feature type="compositionally biased region" description="Basic and acidic residues" evidence="5">
    <location>
        <begin position="92"/>
        <end position="115"/>
    </location>
</feature>
<dbReference type="Proteomes" id="UP000596661">
    <property type="component" value="Chromosome 8"/>
</dbReference>
<dbReference type="GO" id="GO:0008270">
    <property type="term" value="F:zinc ion binding"/>
    <property type="evidence" value="ECO:0007669"/>
    <property type="project" value="UniProtKB-KW"/>
</dbReference>
<feature type="domain" description="CCHC-type" evidence="6">
    <location>
        <begin position="621"/>
        <end position="636"/>
    </location>
</feature>
<dbReference type="PANTHER" id="PTHR31973:SF187">
    <property type="entry name" value="MUTATOR TRANSPOSASE MUDRA PROTEIN"/>
    <property type="match status" value="1"/>
</dbReference>
<keyword evidence="9" id="KW-1185">Reference proteome</keyword>
<accession>A0A803Q831</accession>
<evidence type="ECO:0000259" key="7">
    <source>
        <dbReference type="PROSITE" id="PS50966"/>
    </source>
</evidence>
<feature type="region of interest" description="Disordered" evidence="5">
    <location>
        <begin position="78"/>
        <end position="115"/>
    </location>
</feature>
<feature type="compositionally biased region" description="Basic residues" evidence="5">
    <location>
        <begin position="671"/>
        <end position="681"/>
    </location>
</feature>
<sequence>MVVHNLGQNEGQNDNNFGLDQARYETLIDQVADEAQEDSDFVEDEYALDEDDVGEVEVNTTEPSIWWVSVNDFCNQQEEDNSSIGYDDDEDLHSLKSGDEGDCGSKKSRKEFSPQDEWVQKRDNTTFRINPIWNVHNCGVVFNSRHVDATWLAKHFIDQLRMNPNMHYSNFMKLTTDSKFSHTTRHVFYNAKKKAKQFLQGSVAEQYVVLEDYCKQLLELNPGSTIIIKSNLVDEKRLFERVYVCLKACKDGFKACRPLIGLDGCFLKGYCKGMLLVAIGIDADNSMFPIAYAICEKENTDTWTWFLNLLKEDLEVTNPTNITMISDRQKGLENAQGSTFEGAEIRFCVRHLHANFKKDFPGLLLKQKLWACARATTLEEFKRKMAELKEANEKAYDWLMKKNPSEWSKSHFKFNVKCDMLLNNLCECFNAAILEAREKPIITMLEKIRFWLMSRFCMKRESVSKWRYIVGKRGWKVIEKNKQVARRCSCTRADAHLFQVHYHDLERFSVNLVSRTCTCRGYQLTGIPCGHAICAIWSFNLEVMDFVDNVYKKEVFTAQYASITYPMPSPDKWPNPGQNPIYPPANTVLPGRPKKVRKKDVDELPAANATKARRFGQFNSCSKCGKQGHSRHTCKNPTREHANTENQQATSTSKRQGRPPKKNLSAETVKRNKRREKKKARKTAEQSQEIPRTSQQG</sequence>